<dbReference type="PANTHER" id="PTHR22912">
    <property type="entry name" value="DISULFIDE OXIDOREDUCTASE"/>
    <property type="match status" value="1"/>
</dbReference>
<dbReference type="SUPFAM" id="SSF55424">
    <property type="entry name" value="FAD/NAD-linked reductases, dimerisation (C-terminal) domain"/>
    <property type="match status" value="1"/>
</dbReference>
<feature type="binding site" evidence="11">
    <location>
        <position position="265"/>
    </location>
    <ligand>
        <name>NAD(+)</name>
        <dbReference type="ChEBI" id="CHEBI:57540"/>
    </ligand>
</feature>
<keyword evidence="16" id="KW-0670">Pyruvate</keyword>
<gene>
    <name evidence="16" type="ORF">BIP78_1474</name>
</gene>
<feature type="disulfide bond" description="Redox-active" evidence="12">
    <location>
        <begin position="41"/>
        <end position="46"/>
    </location>
</feature>
<organism evidence="16 17">
    <name type="scientific">Bipolaricaulis sibiricus</name>
    <dbReference type="NCBI Taxonomy" id="2501609"/>
    <lineage>
        <taxon>Bacteria</taxon>
        <taxon>Candidatus Bipolaricaulota</taxon>
        <taxon>Candidatus Bipolaricaulia</taxon>
        <taxon>Candidatus Bipolaricaulales</taxon>
        <taxon>Candidatus Bipolaricaulaceae</taxon>
        <taxon>Candidatus Bipolaricaulis</taxon>
    </lineage>
</organism>
<comment type="catalytic activity">
    <reaction evidence="9 13">
        <text>N(6)-[(R)-dihydrolipoyl]-L-lysyl-[protein] + NAD(+) = N(6)-[(R)-lipoyl]-L-lysyl-[protein] + NADH + H(+)</text>
        <dbReference type="Rhea" id="RHEA:15045"/>
        <dbReference type="Rhea" id="RHEA-COMP:10474"/>
        <dbReference type="Rhea" id="RHEA-COMP:10475"/>
        <dbReference type="ChEBI" id="CHEBI:15378"/>
        <dbReference type="ChEBI" id="CHEBI:57540"/>
        <dbReference type="ChEBI" id="CHEBI:57945"/>
        <dbReference type="ChEBI" id="CHEBI:83099"/>
        <dbReference type="ChEBI" id="CHEBI:83100"/>
        <dbReference type="EC" id="1.8.1.4"/>
    </reaction>
</comment>
<dbReference type="Pfam" id="PF02852">
    <property type="entry name" value="Pyr_redox_dim"/>
    <property type="match status" value="1"/>
</dbReference>
<feature type="binding site" evidence="11">
    <location>
        <begin position="310"/>
        <end position="313"/>
    </location>
    <ligand>
        <name>FAD</name>
        <dbReference type="ChEBI" id="CHEBI:57692"/>
    </ligand>
</feature>
<keyword evidence="4 11" id="KW-0274">FAD</keyword>
<dbReference type="EC" id="1.8.1.4" evidence="2 13"/>
<keyword evidence="11" id="KW-0547">Nucleotide-binding</keyword>
<keyword evidence="3 13" id="KW-0285">Flavoprotein</keyword>
<dbReference type="Proteomes" id="UP000287233">
    <property type="component" value="Chromosome"/>
</dbReference>
<evidence type="ECO:0000256" key="5">
    <source>
        <dbReference type="ARBA" id="ARBA00023002"/>
    </source>
</evidence>
<evidence type="ECO:0000259" key="15">
    <source>
        <dbReference type="Pfam" id="PF07992"/>
    </source>
</evidence>
<dbReference type="PRINTS" id="PR00368">
    <property type="entry name" value="FADPNR"/>
</dbReference>
<protein>
    <recommendedName>
        <fullName evidence="2 13">Dihydrolipoyl dehydrogenase</fullName>
        <ecNumber evidence="2 13">1.8.1.4</ecNumber>
    </recommendedName>
</protein>
<keyword evidence="5 13" id="KW-0560">Oxidoreductase</keyword>
<comment type="similarity">
    <text evidence="1 13">Belongs to the class-I pyridine nucleotide-disulfide oxidoreductase family.</text>
</comment>
<dbReference type="InterPro" id="IPR012999">
    <property type="entry name" value="Pyr_OxRdtase_I_AS"/>
</dbReference>
<evidence type="ECO:0000256" key="4">
    <source>
        <dbReference type="ARBA" id="ARBA00022827"/>
    </source>
</evidence>
<proteinExistence type="inferred from homology"/>
<dbReference type="InterPro" id="IPR006258">
    <property type="entry name" value="Lipoamide_DH"/>
</dbReference>
<evidence type="ECO:0000313" key="17">
    <source>
        <dbReference type="Proteomes" id="UP000287233"/>
    </source>
</evidence>
<feature type="domain" description="FAD/NAD(P)-binding" evidence="15">
    <location>
        <begin position="5"/>
        <end position="319"/>
    </location>
</feature>
<evidence type="ECO:0000256" key="7">
    <source>
        <dbReference type="ARBA" id="ARBA00023157"/>
    </source>
</evidence>
<evidence type="ECO:0000256" key="10">
    <source>
        <dbReference type="PIRSR" id="PIRSR000350-2"/>
    </source>
</evidence>
<evidence type="ECO:0000256" key="1">
    <source>
        <dbReference type="ARBA" id="ARBA00007532"/>
    </source>
</evidence>
<dbReference type="FunFam" id="3.30.390.30:FF:000001">
    <property type="entry name" value="Dihydrolipoyl dehydrogenase"/>
    <property type="match status" value="1"/>
</dbReference>
<evidence type="ECO:0000256" key="6">
    <source>
        <dbReference type="ARBA" id="ARBA00023027"/>
    </source>
</evidence>
<dbReference type="AlphaFoldDB" id="A0A410FWF2"/>
<sequence length="464" mass="48029">MERAQVVVVGGGPAGYVAARRLGQLGVETVLVEKRHLGGTCLNEGCIPTKALYAATAPLGHRATFARMGIALDAAVDLDRLRSWVGEVVDGLRGGVAKLLAGAKVEVVVGEATIAGPGRVRIRSGDGEREVGAQTIVLATGSRPVELPGFPFDGERVWSSSDALRLTRVPERLVVIGGGVIGLELGTVYRRLGSEVTVVELLDRLLPGVGLSRRGESVLRRALAAQGIGVRLGVRAERLTPHGIVVRSGAGEEEIPADAVLVAVGRRAATDSAGLDAVGVRMERGFAVTDERFAAAPGVYAIGDLRGGWMLAHKASHEGLLVAEELAARGASSHVACGQEERVEWAVPQAIFTQPEVALVGVPVDEAAAQGLRVGRFPLAALGRAWAEGEPEGHVQVVADPAGKVIGAEFVGAHASDLVAEATLAIQAGLTADALAETVHAHPTFPEGLWEAALALLGRPLHSG</sequence>
<evidence type="ECO:0000256" key="8">
    <source>
        <dbReference type="ARBA" id="ARBA00023284"/>
    </source>
</evidence>
<name>A0A410FWF2_BIPS1</name>
<evidence type="ECO:0000256" key="11">
    <source>
        <dbReference type="PIRSR" id="PIRSR000350-3"/>
    </source>
</evidence>
<dbReference type="InterPro" id="IPR016156">
    <property type="entry name" value="FAD/NAD-linked_Rdtase_dimer_sf"/>
</dbReference>
<evidence type="ECO:0000256" key="2">
    <source>
        <dbReference type="ARBA" id="ARBA00012608"/>
    </source>
</evidence>
<evidence type="ECO:0000256" key="9">
    <source>
        <dbReference type="ARBA" id="ARBA00049187"/>
    </source>
</evidence>
<evidence type="ECO:0000313" key="16">
    <source>
        <dbReference type="EMBL" id="QAA77240.1"/>
    </source>
</evidence>
<feature type="binding site" evidence="11">
    <location>
        <position position="304"/>
    </location>
    <ligand>
        <name>FAD</name>
        <dbReference type="ChEBI" id="CHEBI:57692"/>
    </ligand>
</feature>
<feature type="binding site" evidence="11">
    <location>
        <position position="50"/>
    </location>
    <ligand>
        <name>FAD</name>
        <dbReference type="ChEBI" id="CHEBI:57692"/>
    </ligand>
</feature>
<dbReference type="KEGG" id="bih:BIP78_1474"/>
<feature type="domain" description="Pyridine nucleotide-disulphide oxidoreductase dimerisation" evidence="14">
    <location>
        <begin position="347"/>
        <end position="453"/>
    </location>
</feature>
<comment type="miscellaneous">
    <text evidence="13">The active site is a redox-active disulfide bond.</text>
</comment>
<reference evidence="17" key="1">
    <citation type="submission" date="2018-12" db="EMBL/GenBank/DDBJ databases">
        <title>Complete genome sequence of an uncultured bacterium of the candidate phylum Bipolaricaulota.</title>
        <authorList>
            <person name="Kadnikov V.V."/>
            <person name="Mardanov A.V."/>
            <person name="Beletsky A.V."/>
            <person name="Frank Y.A."/>
            <person name="Karnachuk O.V."/>
            <person name="Ravin N.V."/>
        </authorList>
    </citation>
    <scope>NUCLEOTIDE SEQUENCE [LARGE SCALE GENOMIC DNA]</scope>
</reference>
<feature type="binding site" evidence="11">
    <location>
        <begin position="140"/>
        <end position="142"/>
    </location>
    <ligand>
        <name>FAD</name>
        <dbReference type="ChEBI" id="CHEBI:57692"/>
    </ligand>
</feature>
<dbReference type="Gene3D" id="3.50.50.60">
    <property type="entry name" value="FAD/NAD(P)-binding domain"/>
    <property type="match status" value="2"/>
</dbReference>
<evidence type="ECO:0000256" key="3">
    <source>
        <dbReference type="ARBA" id="ARBA00022630"/>
    </source>
</evidence>
<dbReference type="GO" id="GO:0006103">
    <property type="term" value="P:2-oxoglutarate metabolic process"/>
    <property type="evidence" value="ECO:0007669"/>
    <property type="project" value="TreeGrafter"/>
</dbReference>
<dbReference type="PIRSF" id="PIRSF000350">
    <property type="entry name" value="Mercury_reductase_MerA"/>
    <property type="match status" value="1"/>
</dbReference>
<evidence type="ECO:0000259" key="14">
    <source>
        <dbReference type="Pfam" id="PF02852"/>
    </source>
</evidence>
<evidence type="ECO:0000256" key="12">
    <source>
        <dbReference type="PIRSR" id="PIRSR000350-4"/>
    </source>
</evidence>
<dbReference type="GO" id="GO:0005737">
    <property type="term" value="C:cytoplasm"/>
    <property type="evidence" value="ECO:0007669"/>
    <property type="project" value="UniProtKB-ARBA"/>
</dbReference>
<keyword evidence="7" id="KW-1015">Disulfide bond</keyword>
<dbReference type="NCBIfam" id="TIGR01350">
    <property type="entry name" value="lipoamide_DH"/>
    <property type="match status" value="1"/>
</dbReference>
<dbReference type="GO" id="GO:0004148">
    <property type="term" value="F:dihydrolipoyl dehydrogenase (NADH) activity"/>
    <property type="evidence" value="ECO:0007669"/>
    <property type="project" value="UniProtKB-EC"/>
</dbReference>
<feature type="active site" description="Proton acceptor" evidence="10">
    <location>
        <position position="442"/>
    </location>
</feature>
<comment type="cofactor">
    <cofactor evidence="11 13">
        <name>FAD</name>
        <dbReference type="ChEBI" id="CHEBI:57692"/>
    </cofactor>
    <text evidence="11 13">Binds 1 FAD per subunit.</text>
</comment>
<dbReference type="PROSITE" id="PS00076">
    <property type="entry name" value="PYRIDINE_REDOX_1"/>
    <property type="match status" value="1"/>
</dbReference>
<dbReference type="InterPro" id="IPR004099">
    <property type="entry name" value="Pyr_nucl-diS_OxRdtase_dimer"/>
</dbReference>
<dbReference type="InterPro" id="IPR001100">
    <property type="entry name" value="Pyr_nuc-diS_OxRdtase"/>
</dbReference>
<accession>A0A410FWF2</accession>
<dbReference type="PANTHER" id="PTHR22912:SF151">
    <property type="entry name" value="DIHYDROLIPOYL DEHYDROGENASE, MITOCHONDRIAL"/>
    <property type="match status" value="1"/>
</dbReference>
<feature type="binding site" evidence="11">
    <location>
        <begin position="177"/>
        <end position="184"/>
    </location>
    <ligand>
        <name>NAD(+)</name>
        <dbReference type="ChEBI" id="CHEBI:57540"/>
    </ligand>
</feature>
<keyword evidence="8 13" id="KW-0676">Redox-active center</keyword>
<feature type="binding site" evidence="11">
    <location>
        <position position="200"/>
    </location>
    <ligand>
        <name>NAD(+)</name>
        <dbReference type="ChEBI" id="CHEBI:57540"/>
    </ligand>
</feature>
<dbReference type="Pfam" id="PF07992">
    <property type="entry name" value="Pyr_redox_2"/>
    <property type="match status" value="1"/>
</dbReference>
<dbReference type="GO" id="GO:0050660">
    <property type="term" value="F:flavin adenine dinucleotide binding"/>
    <property type="evidence" value="ECO:0007669"/>
    <property type="project" value="InterPro"/>
</dbReference>
<dbReference type="PRINTS" id="PR00411">
    <property type="entry name" value="PNDRDTASEI"/>
</dbReference>
<dbReference type="InterPro" id="IPR036188">
    <property type="entry name" value="FAD/NAD-bd_sf"/>
</dbReference>
<dbReference type="SUPFAM" id="SSF51905">
    <property type="entry name" value="FAD/NAD(P)-binding domain"/>
    <property type="match status" value="1"/>
</dbReference>
<evidence type="ECO:0000256" key="13">
    <source>
        <dbReference type="RuleBase" id="RU003692"/>
    </source>
</evidence>
<dbReference type="InterPro" id="IPR023753">
    <property type="entry name" value="FAD/NAD-binding_dom"/>
</dbReference>
<dbReference type="InterPro" id="IPR050151">
    <property type="entry name" value="Class-I_Pyr_Nuc-Dis_Oxidored"/>
</dbReference>
<dbReference type="Gene3D" id="3.30.390.30">
    <property type="match status" value="1"/>
</dbReference>
<keyword evidence="6 11" id="KW-0520">NAD</keyword>
<dbReference type="EMBL" id="CP034928">
    <property type="protein sequence ID" value="QAA77240.1"/>
    <property type="molecule type" value="Genomic_DNA"/>
</dbReference>